<keyword evidence="7" id="KW-0175">Coiled coil</keyword>
<evidence type="ECO:0000256" key="1">
    <source>
        <dbReference type="ARBA" id="ARBA00009391"/>
    </source>
</evidence>
<evidence type="ECO:0000256" key="8">
    <source>
        <dbReference type="SAM" id="MobiDB-lite"/>
    </source>
</evidence>
<accession>A0A2C6BS34</accession>
<dbReference type="PRINTS" id="PR00142">
    <property type="entry name" value="RECA"/>
</dbReference>
<name>A0A2C6BS34_FUSNP</name>
<dbReference type="EMBL" id="NIRN01000001">
    <property type="protein sequence ID" value="PHI06655.1"/>
    <property type="molecule type" value="Genomic_DNA"/>
</dbReference>
<dbReference type="Proteomes" id="UP000224182">
    <property type="component" value="Unassembled WGS sequence"/>
</dbReference>
<dbReference type="GO" id="GO:0003697">
    <property type="term" value="F:single-stranded DNA binding"/>
    <property type="evidence" value="ECO:0007669"/>
    <property type="project" value="InterPro"/>
</dbReference>
<dbReference type="InterPro" id="IPR049428">
    <property type="entry name" value="RecA-like_N"/>
</dbReference>
<dbReference type="InterPro" id="IPR023400">
    <property type="entry name" value="RecA_C_sf"/>
</dbReference>
<protein>
    <recommendedName>
        <fullName evidence="2">Protein RecA</fullName>
    </recommendedName>
</protein>
<evidence type="ECO:0000256" key="7">
    <source>
        <dbReference type="SAM" id="Coils"/>
    </source>
</evidence>
<dbReference type="AlphaFoldDB" id="A0A2C6BS34"/>
<keyword evidence="5" id="KW-0238">DNA-binding</keyword>
<evidence type="ECO:0000256" key="4">
    <source>
        <dbReference type="ARBA" id="ARBA00022840"/>
    </source>
</evidence>
<dbReference type="InterPro" id="IPR027417">
    <property type="entry name" value="P-loop_NTPase"/>
</dbReference>
<dbReference type="Gene3D" id="3.30.250.10">
    <property type="entry name" value="RecA protein, C-terminal domain"/>
    <property type="match status" value="1"/>
</dbReference>
<evidence type="ECO:0000256" key="6">
    <source>
        <dbReference type="ARBA" id="ARBA00023172"/>
    </source>
</evidence>
<dbReference type="InterPro" id="IPR049261">
    <property type="entry name" value="RecA-like_C"/>
</dbReference>
<feature type="coiled-coil region" evidence="7">
    <location>
        <begin position="358"/>
        <end position="385"/>
    </location>
</feature>
<feature type="domain" description="RecA-like N-terminal" evidence="9">
    <location>
        <begin position="25"/>
        <end position="271"/>
    </location>
</feature>
<dbReference type="GO" id="GO:0006310">
    <property type="term" value="P:DNA recombination"/>
    <property type="evidence" value="ECO:0007669"/>
    <property type="project" value="UniProtKB-KW"/>
</dbReference>
<dbReference type="GO" id="GO:0006281">
    <property type="term" value="P:DNA repair"/>
    <property type="evidence" value="ECO:0007669"/>
    <property type="project" value="InterPro"/>
</dbReference>
<feature type="compositionally biased region" description="Basic and acidic residues" evidence="8">
    <location>
        <begin position="434"/>
        <end position="446"/>
    </location>
</feature>
<dbReference type="Pfam" id="PF00154">
    <property type="entry name" value="RecA_N"/>
    <property type="match status" value="1"/>
</dbReference>
<gene>
    <name evidence="11" type="ORF">CBG54_06205</name>
</gene>
<dbReference type="Gene3D" id="3.40.50.300">
    <property type="entry name" value="P-loop containing nucleotide triphosphate hydrolases"/>
    <property type="match status" value="1"/>
</dbReference>
<comment type="caution">
    <text evidence="11">The sequence shown here is derived from an EMBL/GenBank/DDBJ whole genome shotgun (WGS) entry which is preliminary data.</text>
</comment>
<feature type="domain" description="RecA-like C-terminal" evidence="10">
    <location>
        <begin position="290"/>
        <end position="342"/>
    </location>
</feature>
<keyword evidence="3" id="KW-0547">Nucleotide-binding</keyword>
<evidence type="ECO:0000313" key="12">
    <source>
        <dbReference type="Proteomes" id="UP000224182"/>
    </source>
</evidence>
<organism evidence="11 12">
    <name type="scientific">Fusobacterium nucleatum subsp. polymorphum</name>
    <name type="common">Fusobacterium polymorphum</name>
    <dbReference type="NCBI Taxonomy" id="76857"/>
    <lineage>
        <taxon>Bacteria</taxon>
        <taxon>Fusobacteriati</taxon>
        <taxon>Fusobacteriota</taxon>
        <taxon>Fusobacteriia</taxon>
        <taxon>Fusobacteriales</taxon>
        <taxon>Fusobacteriaceae</taxon>
        <taxon>Fusobacterium</taxon>
    </lineage>
</organism>
<proteinExistence type="inferred from homology"/>
<evidence type="ECO:0000256" key="5">
    <source>
        <dbReference type="ARBA" id="ARBA00023125"/>
    </source>
</evidence>
<evidence type="ECO:0000259" key="10">
    <source>
        <dbReference type="Pfam" id="PF21096"/>
    </source>
</evidence>
<evidence type="ECO:0000256" key="3">
    <source>
        <dbReference type="ARBA" id="ARBA00022741"/>
    </source>
</evidence>
<evidence type="ECO:0000256" key="2">
    <source>
        <dbReference type="ARBA" id="ARBA00015553"/>
    </source>
</evidence>
<sequence length="471" mass="54191">MLSNEKRQKLDEFIKNQNKIAEKEGKEIKLGNLNDFKITSRENYMLTGILGIDLNTNGFKKGTFNVIYGAESGGKSTLALQICEGFQLTDQDKQFLYVDSEGTLDETFISRIPNLKKENITFLKDGVMESVFDTVKEIAKEGLVDVIIIDSVDSMTTNAQLGKSLEDNIVMDKARILSRALSDLTDFISKYGITIFIIQQERINMSGYVVKQHGRSGGKAMLYYPSTVYRLAKINSQNETEKDQISDNKVVTQYVKIINEKSKISEPFKETFTWINLDRRKKIAVKKIQELVDYATLYGLITKGGSWYEIVDSNGETKKVQGTNGVNKLLSENPDFYTELKMLLYSKGLPPELFIVQFDNIKKLLEEENKNIKKIKIETAKILNKEDLITDMDKNEFKFDEKLEPSYYFSEEEYKLAMFNLKNSSSVEEDEKTEEIKETETKETKKQTKKNKKEINEELETKKEETESLFE</sequence>
<feature type="region of interest" description="Disordered" evidence="8">
    <location>
        <begin position="424"/>
        <end position="471"/>
    </location>
</feature>
<dbReference type="SUPFAM" id="SSF52540">
    <property type="entry name" value="P-loop containing nucleoside triphosphate hydrolases"/>
    <property type="match status" value="1"/>
</dbReference>
<evidence type="ECO:0000259" key="9">
    <source>
        <dbReference type="Pfam" id="PF00154"/>
    </source>
</evidence>
<evidence type="ECO:0000313" key="11">
    <source>
        <dbReference type="EMBL" id="PHI06655.1"/>
    </source>
</evidence>
<dbReference type="PANTHER" id="PTHR45900:SF1">
    <property type="entry name" value="MITOCHONDRIAL DNA REPAIR PROTEIN RECA HOMOLOG-RELATED"/>
    <property type="match status" value="1"/>
</dbReference>
<dbReference type="GO" id="GO:0005524">
    <property type="term" value="F:ATP binding"/>
    <property type="evidence" value="ECO:0007669"/>
    <property type="project" value="UniProtKB-KW"/>
</dbReference>
<dbReference type="SUPFAM" id="SSF54752">
    <property type="entry name" value="RecA protein, C-terminal domain"/>
    <property type="match status" value="1"/>
</dbReference>
<keyword evidence="4" id="KW-0067">ATP-binding</keyword>
<comment type="similarity">
    <text evidence="1">Belongs to the RecA family.</text>
</comment>
<keyword evidence="6" id="KW-0233">DNA recombination</keyword>
<dbReference type="PANTHER" id="PTHR45900">
    <property type="entry name" value="RECA"/>
    <property type="match status" value="1"/>
</dbReference>
<feature type="compositionally biased region" description="Basic and acidic residues" evidence="8">
    <location>
        <begin position="453"/>
        <end position="471"/>
    </location>
</feature>
<dbReference type="RefSeq" id="WP_098974439.1">
    <property type="nucleotide sequence ID" value="NZ_CP077115.1"/>
</dbReference>
<dbReference type="InterPro" id="IPR013765">
    <property type="entry name" value="DNA_recomb/repair_RecA"/>
</dbReference>
<reference evidence="11 12" key="1">
    <citation type="submission" date="2017-06" db="EMBL/GenBank/DDBJ databases">
        <title>Draft genome sequence of Fusobacterium nucleatum subsp. polymorphum KCOM 1271 (=ChDC F305).</title>
        <authorList>
            <person name="Kook J.-K."/>
            <person name="Park S.-N."/>
            <person name="Lim Y.K."/>
            <person name="Roh H."/>
        </authorList>
    </citation>
    <scope>NUCLEOTIDE SEQUENCE [LARGE SCALE GENOMIC DNA]</scope>
    <source>
        <strain evidence="12">KCOM 1271 (ChDC F305)</strain>
    </source>
</reference>
<dbReference type="Pfam" id="PF21096">
    <property type="entry name" value="RecA_C"/>
    <property type="match status" value="1"/>
</dbReference>